<reference evidence="3" key="1">
    <citation type="submission" date="2020-11" db="EMBL/GenBank/DDBJ databases">
        <title>Chlorella ohadii genome sequencing and assembly.</title>
        <authorList>
            <person name="Murik O."/>
            <person name="Treves H."/>
            <person name="Kedem I."/>
            <person name="Shotland Y."/>
            <person name="Kaplan A."/>
        </authorList>
    </citation>
    <scope>NUCLEOTIDE SEQUENCE</scope>
    <source>
        <strain evidence="3">1</strain>
    </source>
</reference>
<dbReference type="AlphaFoldDB" id="A0AAD5H8I9"/>
<accession>A0AAD5H8I9</accession>
<sequence>MRAVHCRPAAAQRRGLARPQRAVLAVPRAQQQQGSGPAPAEAAAAVAQAAAAAEQQAAALADAAAQALEAEQQQQQDDVALVVSETAYVAEAPSEQQAAQHAVAPAPAPAGPGGLPIGRYLSHPGVRIAGIAAGVFLGGTLLLSMWKAVVDSISRYLPGNRAGLSGGALKLLGVQTGGCNSRGPWGSCFSNVEIFRKYLWFMLRERAFDEEALADLVALKAALGLTDEQVAEALAERAKRVYEKYGTVMVNLEGFSRTGIERQATARNLFMKLLSMSEARQLLSAEAAGEVDLSKIFGVTPRDILTLRSGYSAEAEGQQGGEEDEE</sequence>
<keyword evidence="1" id="KW-1133">Transmembrane helix</keyword>
<organism evidence="3 4">
    <name type="scientific">Chlorella ohadii</name>
    <dbReference type="NCBI Taxonomy" id="2649997"/>
    <lineage>
        <taxon>Eukaryota</taxon>
        <taxon>Viridiplantae</taxon>
        <taxon>Chlorophyta</taxon>
        <taxon>core chlorophytes</taxon>
        <taxon>Trebouxiophyceae</taxon>
        <taxon>Chlorellales</taxon>
        <taxon>Chlorellaceae</taxon>
        <taxon>Chlorella clade</taxon>
        <taxon>Chlorella</taxon>
    </lineage>
</organism>
<evidence type="ECO:0000313" key="3">
    <source>
        <dbReference type="EMBL" id="KAI7843697.1"/>
    </source>
</evidence>
<dbReference type="GO" id="GO:0009941">
    <property type="term" value="C:chloroplast envelope"/>
    <property type="evidence" value="ECO:0007669"/>
    <property type="project" value="TreeGrafter"/>
</dbReference>
<dbReference type="Pfam" id="PF22915">
    <property type="entry name" value="ARMH5"/>
    <property type="match status" value="1"/>
</dbReference>
<dbReference type="EMBL" id="JADXDR010000036">
    <property type="protein sequence ID" value="KAI7843697.1"/>
    <property type="molecule type" value="Genomic_DNA"/>
</dbReference>
<dbReference type="PANTHER" id="PTHR36793:SF1">
    <property type="entry name" value="RIBOSOMAL RNA SMALL SUBUNIT METHYLTRANSFERASE J"/>
    <property type="match status" value="1"/>
</dbReference>
<evidence type="ECO:0000259" key="2">
    <source>
        <dbReference type="Pfam" id="PF22915"/>
    </source>
</evidence>
<comment type="caution">
    <text evidence="3">The sequence shown here is derived from an EMBL/GenBank/DDBJ whole genome shotgun (WGS) entry which is preliminary data.</text>
</comment>
<dbReference type="PANTHER" id="PTHR36793">
    <property type="entry name" value="RIBOSOMAL RNA SMALL SUBUNIT METHYLTRANSFERASE J"/>
    <property type="match status" value="1"/>
</dbReference>
<keyword evidence="1" id="KW-0812">Transmembrane</keyword>
<dbReference type="GO" id="GO:0009535">
    <property type="term" value="C:chloroplast thylakoid membrane"/>
    <property type="evidence" value="ECO:0007669"/>
    <property type="project" value="TreeGrafter"/>
</dbReference>
<dbReference type="Proteomes" id="UP001205105">
    <property type="component" value="Unassembled WGS sequence"/>
</dbReference>
<dbReference type="InterPro" id="IPR055241">
    <property type="entry name" value="Armadillo_rpt_dom"/>
</dbReference>
<keyword evidence="1" id="KW-0472">Membrane</keyword>
<feature type="transmembrane region" description="Helical" evidence="1">
    <location>
        <begin position="128"/>
        <end position="146"/>
    </location>
</feature>
<feature type="domain" description="Armadillo-like repeats" evidence="2">
    <location>
        <begin position="188"/>
        <end position="278"/>
    </location>
</feature>
<evidence type="ECO:0000256" key="1">
    <source>
        <dbReference type="SAM" id="Phobius"/>
    </source>
</evidence>
<evidence type="ECO:0000313" key="4">
    <source>
        <dbReference type="Proteomes" id="UP001205105"/>
    </source>
</evidence>
<keyword evidence="4" id="KW-1185">Reference proteome</keyword>
<gene>
    <name evidence="3" type="ORF">COHA_002596</name>
</gene>
<proteinExistence type="predicted"/>
<name>A0AAD5H8I9_9CHLO</name>
<protein>
    <recommendedName>
        <fullName evidence="2">Armadillo-like repeats domain-containing protein</fullName>
    </recommendedName>
</protein>